<evidence type="ECO:0000313" key="3">
    <source>
        <dbReference type="Proteomes" id="UP000249645"/>
    </source>
</evidence>
<protein>
    <recommendedName>
        <fullName evidence="1">DUF6705 domain-containing protein</fullName>
    </recommendedName>
</protein>
<accession>A0A2W5EIF1</accession>
<dbReference type="EMBL" id="QFOI01000484">
    <property type="protein sequence ID" value="PZP41814.1"/>
    <property type="molecule type" value="Genomic_DNA"/>
</dbReference>
<name>A0A2W5EIF1_9SPHI</name>
<reference evidence="2 3" key="1">
    <citation type="submission" date="2017-11" db="EMBL/GenBank/DDBJ databases">
        <title>Infants hospitalized years apart are colonized by the same room-sourced microbial strains.</title>
        <authorList>
            <person name="Brooks B."/>
            <person name="Olm M.R."/>
            <person name="Firek B.A."/>
            <person name="Baker R."/>
            <person name="Thomas B.C."/>
            <person name="Morowitz M.J."/>
            <person name="Banfield J.F."/>
        </authorList>
    </citation>
    <scope>NUCLEOTIDE SEQUENCE [LARGE SCALE GENOMIC DNA]</scope>
    <source>
        <strain evidence="2">S2_009_000_R2_76</strain>
    </source>
</reference>
<proteinExistence type="predicted"/>
<gene>
    <name evidence="2" type="ORF">DI598_17790</name>
</gene>
<evidence type="ECO:0000313" key="2">
    <source>
        <dbReference type="EMBL" id="PZP41814.1"/>
    </source>
</evidence>
<dbReference type="AlphaFoldDB" id="A0A2W5EIF1"/>
<dbReference type="Pfam" id="PF20448">
    <property type="entry name" value="DUF6705"/>
    <property type="match status" value="1"/>
</dbReference>
<dbReference type="Proteomes" id="UP000249645">
    <property type="component" value="Unassembled WGS sequence"/>
</dbReference>
<organism evidence="2 3">
    <name type="scientific">Pseudopedobacter saltans</name>
    <dbReference type="NCBI Taxonomy" id="151895"/>
    <lineage>
        <taxon>Bacteria</taxon>
        <taxon>Pseudomonadati</taxon>
        <taxon>Bacteroidota</taxon>
        <taxon>Sphingobacteriia</taxon>
        <taxon>Sphingobacteriales</taxon>
        <taxon>Sphingobacteriaceae</taxon>
        <taxon>Pseudopedobacter</taxon>
    </lineage>
</organism>
<feature type="domain" description="DUF6705" evidence="1">
    <location>
        <begin position="2"/>
        <end position="177"/>
    </location>
</feature>
<dbReference type="InterPro" id="IPR046551">
    <property type="entry name" value="DUF6705"/>
</dbReference>
<sequence length="177" mass="20293">MSLSCKAQQEYPLNSNLFELPQNSYFKDLNNELNPYVGTYKASFNGKQITLYITKETKKYFDRISYKFYKDVLSVRYTVQNSSGQILQSTQNQNFTPDQVLHTIYSVVVTNNNVSFTYGGTNCSVGNGSIILKKLNNTQLSWSYYPNDMVFVGNQCPSNLDITIYLPETENLVFTKQ</sequence>
<comment type="caution">
    <text evidence="2">The sequence shown here is derived from an EMBL/GenBank/DDBJ whole genome shotgun (WGS) entry which is preliminary data.</text>
</comment>
<evidence type="ECO:0000259" key="1">
    <source>
        <dbReference type="Pfam" id="PF20448"/>
    </source>
</evidence>